<feature type="compositionally biased region" description="Basic residues" evidence="4">
    <location>
        <begin position="1226"/>
        <end position="1254"/>
    </location>
</feature>
<gene>
    <name evidence="5" type="ORF">AMSG_07084</name>
</gene>
<dbReference type="EMBL" id="GL349464">
    <property type="protein sequence ID" value="KNC51094.1"/>
    <property type="molecule type" value="Genomic_DNA"/>
</dbReference>
<dbReference type="SUPFAM" id="SSF48403">
    <property type="entry name" value="Ankyrin repeat"/>
    <property type="match status" value="2"/>
</dbReference>
<dbReference type="RefSeq" id="XP_013756547.1">
    <property type="nucleotide sequence ID" value="XM_013901093.1"/>
</dbReference>
<dbReference type="PROSITE" id="PS50297">
    <property type="entry name" value="ANK_REP_REGION"/>
    <property type="match status" value="10"/>
</dbReference>
<feature type="repeat" description="ANK" evidence="3">
    <location>
        <begin position="259"/>
        <end position="291"/>
    </location>
</feature>
<evidence type="ECO:0000256" key="2">
    <source>
        <dbReference type="ARBA" id="ARBA00023043"/>
    </source>
</evidence>
<dbReference type="InterPro" id="IPR036770">
    <property type="entry name" value="Ankyrin_rpt-contain_sf"/>
</dbReference>
<keyword evidence="2 3" id="KW-0040">ANK repeat</keyword>
<organism evidence="5 6">
    <name type="scientific">Thecamonas trahens ATCC 50062</name>
    <dbReference type="NCBI Taxonomy" id="461836"/>
    <lineage>
        <taxon>Eukaryota</taxon>
        <taxon>Apusozoa</taxon>
        <taxon>Apusomonadida</taxon>
        <taxon>Apusomonadidae</taxon>
        <taxon>Thecamonas</taxon>
    </lineage>
</organism>
<sequence>MTATDDWHRSAGSGSLVIDARDAEGFTPLHLAAGRGELGLVCQLLAGGASPCMANSAGVTPLHLAITSGVRAVVKVLLEAGASASRPGGPRDWRAPHYAAAFGFSAILADLLKAGRDNATPLQLAAASGDMGSVHVLLAAGARLDMPDVLGNTPLHYAAMYGHREVIVELVSGLSYEPARKALINALNSASESALHLAAGFGYVHCVVALLEHGASIRSDNAVYGTPVHYAATGGHLSVLKVLLHALPEAANLTAPWQHSASALHLAARANARRSVLALIDAGASVEPLTEHALSPLHDAAAANATDVVSALLDAGAAVDAWAPSGSPLFYALPRNALESLDALITGGADVNHVADAGAHTPLHVAAYYGAEPAGAALLKAGAAVEKATGYHGLRAFHIAVLVKNVGFMRMLVREGGADVHARTRDGHTALHFVLHYHDADLDMLEALVSVGFELSAQSPSSLTVLHEVSSFDAAPSHWVHNLVAAGAHLEARDIDGATPLHHAVVTNSLSMVKALLKEGAAVNSLTMLHHTPLHLAAHAGADACIVLLHEMAPKHTCDAHGLLPAHHAARGGYTNVLQTLLLLGVDVLAAGSALHASGRTTLHHAVAVGQIETVRWLLDAGADPHELDSQNQSPLHLAALAGDVDLTKLLVAAGGDTYQQSIKGTTPISLALQGGHFDVLKILDESSCQLANELVALRNVRGNKSINNLKVAESTANVSSISERRRKLMGSSRRVQTTAPARSLPRNKPKLFEDTIETVVAVESETDIHPNPPPVLPDRLRRSGLHSQAVLPLPSDRLRETRSPAPQPMPAARARASRTPTLTMPSHQSIRLRQRSRLSLSSDEESPEVTELKRQVTAKVAESMKAVLARQRSRTRSTSMSLAMVPKSFSSTVKRYQLASQASSSLARPTPAARLQPTSPLALAASPDSETPAAADSAKVVSPENGRKRALSIQATSLLSTLGRARVEAFRHRDSDLFRSESRSSTGSVMEHIADADAAAQSLLAGLRDELGDPVLIEDLIEPAYPLNREGMALLDAIVFTPRNATPFEYAQEMLRNDLVLGVPLDAPILHSVSTAAVNTSAARRVRERRLILDLHQQRQRDEPEIVPDTAHARVRAAYDDTAHVVAPKSHELESHVESTSHFHHVYHTMSSKAAADPDATPERLERRKRLKSQRKAQRKKRIAQEKQAELEILLDKSAEGASLSVELTSAWEGSAPRSGVRPSGPKRRHNVARGRSRGRGRGRRRHARRHTVSKAAMVTRRLTSMGTRAQDSKVVTTRADVRARLRPVAPSALDTPERAEQRRIVARKMMASGHKPAWVGVGSSVEHL</sequence>
<feature type="repeat" description="ANK" evidence="3">
    <location>
        <begin position="598"/>
        <end position="630"/>
    </location>
</feature>
<feature type="repeat" description="ANK" evidence="3">
    <location>
        <begin position="150"/>
        <end position="172"/>
    </location>
</feature>
<dbReference type="PANTHER" id="PTHR24198:SF165">
    <property type="entry name" value="ANKYRIN REPEAT-CONTAINING PROTEIN-RELATED"/>
    <property type="match status" value="1"/>
</dbReference>
<feature type="repeat" description="ANK" evidence="3">
    <location>
        <begin position="24"/>
        <end position="56"/>
    </location>
</feature>
<feature type="repeat" description="ANK" evidence="3">
    <location>
        <begin position="358"/>
        <end position="390"/>
    </location>
</feature>
<dbReference type="Pfam" id="PF00023">
    <property type="entry name" value="Ank"/>
    <property type="match status" value="1"/>
</dbReference>
<dbReference type="eggNOG" id="KOG4177">
    <property type="taxonomic scope" value="Eukaryota"/>
</dbReference>
<dbReference type="Gene3D" id="1.25.40.20">
    <property type="entry name" value="Ankyrin repeat-containing domain"/>
    <property type="match status" value="4"/>
</dbReference>
<feature type="repeat" description="ANK" evidence="3">
    <location>
        <begin position="117"/>
        <end position="149"/>
    </location>
</feature>
<dbReference type="Proteomes" id="UP000054408">
    <property type="component" value="Unassembled WGS sequence"/>
</dbReference>
<accession>A0A0L0DFM7</accession>
<dbReference type="GeneID" id="25566097"/>
<feature type="repeat" description="ANK" evidence="3">
    <location>
        <begin position="292"/>
        <end position="324"/>
    </location>
</feature>
<feature type="compositionally biased region" description="Low complexity" evidence="4">
    <location>
        <begin position="811"/>
        <end position="830"/>
    </location>
</feature>
<feature type="repeat" description="ANK" evidence="3">
    <location>
        <begin position="190"/>
        <end position="222"/>
    </location>
</feature>
<evidence type="ECO:0000256" key="3">
    <source>
        <dbReference type="PROSITE-ProRule" id="PRU00023"/>
    </source>
</evidence>
<feature type="repeat" description="ANK" evidence="3">
    <location>
        <begin position="426"/>
        <end position="460"/>
    </location>
</feature>
<feature type="region of interest" description="Disordered" evidence="4">
    <location>
        <begin position="1213"/>
        <end position="1254"/>
    </location>
</feature>
<feature type="region of interest" description="Disordered" evidence="4">
    <location>
        <begin position="789"/>
        <end position="854"/>
    </location>
</feature>
<evidence type="ECO:0000313" key="6">
    <source>
        <dbReference type="Proteomes" id="UP000054408"/>
    </source>
</evidence>
<feature type="region of interest" description="Disordered" evidence="4">
    <location>
        <begin position="923"/>
        <end position="947"/>
    </location>
</feature>
<keyword evidence="6" id="KW-1185">Reference proteome</keyword>
<dbReference type="STRING" id="461836.A0A0L0DFM7"/>
<dbReference type="PROSITE" id="PS50088">
    <property type="entry name" value="ANK_REPEAT"/>
    <property type="match status" value="13"/>
</dbReference>
<feature type="repeat" description="ANK" evidence="3">
    <location>
        <begin position="496"/>
        <end position="528"/>
    </location>
</feature>
<dbReference type="OMA" id="ARISHWD"/>
<feature type="repeat" description="ANK" evidence="3">
    <location>
        <begin position="561"/>
        <end position="593"/>
    </location>
</feature>
<dbReference type="PANTHER" id="PTHR24198">
    <property type="entry name" value="ANKYRIN REPEAT AND PROTEIN KINASE DOMAIN-CONTAINING PROTEIN"/>
    <property type="match status" value="1"/>
</dbReference>
<feature type="repeat" description="ANK" evidence="3">
    <location>
        <begin position="631"/>
        <end position="663"/>
    </location>
</feature>
<name>A0A0L0DFM7_THETB</name>
<keyword evidence="1" id="KW-0677">Repeat</keyword>
<dbReference type="InterPro" id="IPR002110">
    <property type="entry name" value="Ankyrin_rpt"/>
</dbReference>
<dbReference type="Pfam" id="PF12796">
    <property type="entry name" value="Ank_2"/>
    <property type="match status" value="6"/>
</dbReference>
<dbReference type="SMART" id="SM00248">
    <property type="entry name" value="ANK"/>
    <property type="match status" value="18"/>
</dbReference>
<evidence type="ECO:0000256" key="1">
    <source>
        <dbReference type="ARBA" id="ARBA00022737"/>
    </source>
</evidence>
<feature type="repeat" description="ANK" evidence="3">
    <location>
        <begin position="57"/>
        <end position="89"/>
    </location>
</feature>
<evidence type="ECO:0000256" key="4">
    <source>
        <dbReference type="SAM" id="MobiDB-lite"/>
    </source>
</evidence>
<proteinExistence type="predicted"/>
<feature type="region of interest" description="Disordered" evidence="4">
    <location>
        <begin position="1152"/>
        <end position="1186"/>
    </location>
</feature>
<reference evidence="5 6" key="1">
    <citation type="submission" date="2010-05" db="EMBL/GenBank/DDBJ databases">
        <title>The Genome Sequence of Thecamonas trahens ATCC 50062.</title>
        <authorList>
            <consortium name="The Broad Institute Genome Sequencing Platform"/>
            <person name="Russ C."/>
            <person name="Cuomo C."/>
            <person name="Shea T."/>
            <person name="Young S.K."/>
            <person name="Zeng Q."/>
            <person name="Koehrsen M."/>
            <person name="Haas B."/>
            <person name="Borodovsky M."/>
            <person name="Guigo R."/>
            <person name="Alvarado L."/>
            <person name="Berlin A."/>
            <person name="Bochicchio J."/>
            <person name="Borenstein D."/>
            <person name="Chapman S."/>
            <person name="Chen Z."/>
            <person name="Freedman E."/>
            <person name="Gellesch M."/>
            <person name="Goldberg J."/>
            <person name="Griggs A."/>
            <person name="Gujja S."/>
            <person name="Heilman E."/>
            <person name="Heiman D."/>
            <person name="Hepburn T."/>
            <person name="Howarth C."/>
            <person name="Jen D."/>
            <person name="Larson L."/>
            <person name="Mehta T."/>
            <person name="Park D."/>
            <person name="Pearson M."/>
            <person name="Roberts A."/>
            <person name="Saif S."/>
            <person name="Shenoy N."/>
            <person name="Sisk P."/>
            <person name="Stolte C."/>
            <person name="Sykes S."/>
            <person name="Thomson T."/>
            <person name="Walk T."/>
            <person name="White J."/>
            <person name="Yandava C."/>
            <person name="Burger G."/>
            <person name="Gray M.W."/>
            <person name="Holland P.W.H."/>
            <person name="King N."/>
            <person name="Lang F.B.F."/>
            <person name="Roger A.J."/>
            <person name="Ruiz-Trillo I."/>
            <person name="Lander E."/>
            <person name="Nusbaum C."/>
        </authorList>
    </citation>
    <scope>NUCLEOTIDE SEQUENCE [LARGE SCALE GENOMIC DNA]</scope>
    <source>
        <strain evidence="5 6">ATCC 50062</strain>
    </source>
</reference>
<evidence type="ECO:0000313" key="5">
    <source>
        <dbReference type="EMBL" id="KNC51094.1"/>
    </source>
</evidence>
<dbReference type="OrthoDB" id="194358at2759"/>
<dbReference type="PRINTS" id="PR01415">
    <property type="entry name" value="ANKYRIN"/>
</dbReference>
<protein>
    <submittedName>
        <fullName evidence="5">Ankyrin repeat domain-containing protein 28</fullName>
    </submittedName>
</protein>
<feature type="compositionally biased region" description="Basic residues" evidence="4">
    <location>
        <begin position="1168"/>
        <end position="1183"/>
    </location>
</feature>